<keyword evidence="1" id="KW-0812">Transmembrane</keyword>
<dbReference type="Proteomes" id="UP000323505">
    <property type="component" value="Unassembled WGS sequence"/>
</dbReference>
<dbReference type="EMBL" id="VSRQ01000001">
    <property type="protein sequence ID" value="TYK53150.1"/>
    <property type="molecule type" value="Genomic_DNA"/>
</dbReference>
<evidence type="ECO:0000313" key="3">
    <source>
        <dbReference type="Proteomes" id="UP000323505"/>
    </source>
</evidence>
<evidence type="ECO:0000313" key="2">
    <source>
        <dbReference type="EMBL" id="TYK53150.1"/>
    </source>
</evidence>
<keyword evidence="1" id="KW-0472">Membrane</keyword>
<dbReference type="RefSeq" id="WP_148757736.1">
    <property type="nucleotide sequence ID" value="NZ_VSRQ01000001.1"/>
</dbReference>
<name>A0A5D3FZJ9_9ACTN</name>
<dbReference type="Pfam" id="PF24838">
    <property type="entry name" value="8xMP"/>
    <property type="match status" value="1"/>
</dbReference>
<organism evidence="2 3">
    <name type="scientific">Actinomadura decatromicini</name>
    <dbReference type="NCBI Taxonomy" id="2604572"/>
    <lineage>
        <taxon>Bacteria</taxon>
        <taxon>Bacillati</taxon>
        <taxon>Actinomycetota</taxon>
        <taxon>Actinomycetes</taxon>
        <taxon>Streptosporangiales</taxon>
        <taxon>Thermomonosporaceae</taxon>
        <taxon>Actinomadura</taxon>
    </lineage>
</organism>
<keyword evidence="1" id="KW-1133">Transmembrane helix</keyword>
<dbReference type="InterPro" id="IPR056918">
    <property type="entry name" value="8xMP"/>
</dbReference>
<sequence length="123" mass="13614">MHIDTTLFQRANLFLVAESLLVVGYATIISSAKASGSPLSAADTEFAARVIIAFGLLLTLTWLYVGHRHLRFFKVIIRLCRERLPEFAETYTMRGRGPSSLPLLTYVLPCLAGAMWTALLVVT</sequence>
<gene>
    <name evidence="2" type="ORF">FXF68_05355</name>
</gene>
<feature type="transmembrane region" description="Helical" evidence="1">
    <location>
        <begin position="103"/>
        <end position="122"/>
    </location>
</feature>
<evidence type="ECO:0000256" key="1">
    <source>
        <dbReference type="SAM" id="Phobius"/>
    </source>
</evidence>
<dbReference type="AlphaFoldDB" id="A0A5D3FZJ9"/>
<protein>
    <submittedName>
        <fullName evidence="2">Uncharacterized protein</fullName>
    </submittedName>
</protein>
<keyword evidence="3" id="KW-1185">Reference proteome</keyword>
<reference evidence="2 3" key="1">
    <citation type="submission" date="2019-08" db="EMBL/GenBank/DDBJ databases">
        <title>Actinomadura sp. nov. CYP1-5 isolated from mountain soil.</title>
        <authorList>
            <person name="Songsumanus A."/>
            <person name="Kuncharoen N."/>
            <person name="Kudo T."/>
            <person name="Yuki M."/>
            <person name="Igarashi Y."/>
            <person name="Tanasupawat S."/>
        </authorList>
    </citation>
    <scope>NUCLEOTIDE SEQUENCE [LARGE SCALE GENOMIC DNA]</scope>
    <source>
        <strain evidence="2 3">CYP1-5</strain>
    </source>
</reference>
<accession>A0A5D3FZJ9</accession>
<feature type="transmembrane region" description="Helical" evidence="1">
    <location>
        <begin position="12"/>
        <end position="34"/>
    </location>
</feature>
<comment type="caution">
    <text evidence="2">The sequence shown here is derived from an EMBL/GenBank/DDBJ whole genome shotgun (WGS) entry which is preliminary data.</text>
</comment>
<feature type="transmembrane region" description="Helical" evidence="1">
    <location>
        <begin position="46"/>
        <end position="65"/>
    </location>
</feature>
<proteinExistence type="predicted"/>